<dbReference type="PRINTS" id="PR01021">
    <property type="entry name" value="OMPADOMAIN"/>
</dbReference>
<dbReference type="CDD" id="cd07185">
    <property type="entry name" value="OmpA_C-like"/>
    <property type="match status" value="1"/>
</dbReference>
<comment type="subcellular location">
    <subcellularLocation>
        <location evidence="1">Cell outer membrane</location>
    </subcellularLocation>
</comment>
<dbReference type="SUPFAM" id="SSF103088">
    <property type="entry name" value="OmpA-like"/>
    <property type="match status" value="1"/>
</dbReference>
<dbReference type="EMBL" id="BAAAEJ010000003">
    <property type="protein sequence ID" value="GAA0380805.1"/>
    <property type="molecule type" value="Genomic_DNA"/>
</dbReference>
<dbReference type="InterPro" id="IPR006665">
    <property type="entry name" value="OmpA-like"/>
</dbReference>
<reference evidence="7 8" key="1">
    <citation type="journal article" date="2019" name="Int. J. Syst. Evol. Microbiol.">
        <title>The Global Catalogue of Microorganisms (GCM) 10K type strain sequencing project: providing services to taxonomists for standard genome sequencing and annotation.</title>
        <authorList>
            <consortium name="The Broad Institute Genomics Platform"/>
            <consortium name="The Broad Institute Genome Sequencing Center for Infectious Disease"/>
            <person name="Wu L."/>
            <person name="Ma J."/>
        </authorList>
    </citation>
    <scope>NUCLEOTIDE SEQUENCE [LARGE SCALE GENOMIC DNA]</scope>
    <source>
        <strain evidence="7 8">JCM 13476</strain>
    </source>
</reference>
<dbReference type="Proteomes" id="UP001500791">
    <property type="component" value="Unassembled WGS sequence"/>
</dbReference>
<feature type="chain" id="PRO_5046727776" description="OmpA-like domain-containing protein" evidence="5">
    <location>
        <begin position="30"/>
        <end position="153"/>
    </location>
</feature>
<evidence type="ECO:0000256" key="2">
    <source>
        <dbReference type="ARBA" id="ARBA00023136"/>
    </source>
</evidence>
<proteinExistence type="predicted"/>
<evidence type="ECO:0000313" key="7">
    <source>
        <dbReference type="EMBL" id="GAA0380805.1"/>
    </source>
</evidence>
<organism evidence="7 8">
    <name type="scientific">Brevundimonas terrae</name>
    <dbReference type="NCBI Taxonomy" id="363631"/>
    <lineage>
        <taxon>Bacteria</taxon>
        <taxon>Pseudomonadati</taxon>
        <taxon>Pseudomonadota</taxon>
        <taxon>Alphaproteobacteria</taxon>
        <taxon>Caulobacterales</taxon>
        <taxon>Caulobacteraceae</taxon>
        <taxon>Brevundimonas</taxon>
    </lineage>
</organism>
<evidence type="ECO:0000256" key="3">
    <source>
        <dbReference type="ARBA" id="ARBA00023237"/>
    </source>
</evidence>
<dbReference type="PANTHER" id="PTHR30329">
    <property type="entry name" value="STATOR ELEMENT OF FLAGELLAR MOTOR COMPLEX"/>
    <property type="match status" value="1"/>
</dbReference>
<dbReference type="InterPro" id="IPR006664">
    <property type="entry name" value="OMP_bac"/>
</dbReference>
<name>A0ABN0Y2Z9_9CAUL</name>
<dbReference type="PANTHER" id="PTHR30329:SF21">
    <property type="entry name" value="LIPOPROTEIN YIAD-RELATED"/>
    <property type="match status" value="1"/>
</dbReference>
<dbReference type="PROSITE" id="PS51123">
    <property type="entry name" value="OMPA_2"/>
    <property type="match status" value="1"/>
</dbReference>
<keyword evidence="2 4" id="KW-0472">Membrane</keyword>
<keyword evidence="3" id="KW-0998">Cell outer membrane</keyword>
<accession>A0ABN0Y2Z9</accession>
<dbReference type="Pfam" id="PF00691">
    <property type="entry name" value="OmpA"/>
    <property type="match status" value="1"/>
</dbReference>
<dbReference type="InterPro" id="IPR050330">
    <property type="entry name" value="Bact_OuterMem_StrucFunc"/>
</dbReference>
<evidence type="ECO:0000259" key="6">
    <source>
        <dbReference type="PROSITE" id="PS51123"/>
    </source>
</evidence>
<feature type="domain" description="OmpA-like" evidence="6">
    <location>
        <begin position="36"/>
        <end position="150"/>
    </location>
</feature>
<protein>
    <recommendedName>
        <fullName evidence="6">OmpA-like domain-containing protein</fullName>
    </recommendedName>
</protein>
<evidence type="ECO:0000256" key="4">
    <source>
        <dbReference type="PROSITE-ProRule" id="PRU00473"/>
    </source>
</evidence>
<gene>
    <name evidence="7" type="ORF">GCM10009093_04740</name>
</gene>
<dbReference type="RefSeq" id="WP_243862703.1">
    <property type="nucleotide sequence ID" value="NZ_BAAAEJ010000003.1"/>
</dbReference>
<evidence type="ECO:0000256" key="5">
    <source>
        <dbReference type="SAM" id="SignalP"/>
    </source>
</evidence>
<comment type="caution">
    <text evidence="7">The sequence shown here is derived from an EMBL/GenBank/DDBJ whole genome shotgun (WGS) entry which is preliminary data.</text>
</comment>
<evidence type="ECO:0000313" key="8">
    <source>
        <dbReference type="Proteomes" id="UP001500791"/>
    </source>
</evidence>
<dbReference type="InterPro" id="IPR036737">
    <property type="entry name" value="OmpA-like_sf"/>
</dbReference>
<dbReference type="Gene3D" id="3.30.1330.60">
    <property type="entry name" value="OmpA-like domain"/>
    <property type="match status" value="1"/>
</dbReference>
<dbReference type="PROSITE" id="PS51257">
    <property type="entry name" value="PROKAR_LIPOPROTEIN"/>
    <property type="match status" value="1"/>
</dbReference>
<keyword evidence="8" id="KW-1185">Reference proteome</keyword>
<sequence length="153" mass="15804">MGKASKGFTVVAMMATGLLGACATQGAYATRDALVDPVNCSNQTFEVYFDEGQARLTAAAREAISMTATRLAGCHVESVRVTGLADASGSAAANQNLSEQRAQSVREAMAATGWPAPAIEMAAVGAEGARTGSVNEPLRRRTEVVVVASSPRR</sequence>
<keyword evidence="5" id="KW-0732">Signal</keyword>
<evidence type="ECO:0000256" key="1">
    <source>
        <dbReference type="ARBA" id="ARBA00004442"/>
    </source>
</evidence>
<feature type="signal peptide" evidence="5">
    <location>
        <begin position="1"/>
        <end position="29"/>
    </location>
</feature>